<gene>
    <name evidence="4" type="ORF">NCTC9428_04604</name>
</gene>
<dbReference type="AlphaFoldDB" id="A0A448E1G0"/>
<evidence type="ECO:0000256" key="1">
    <source>
        <dbReference type="ARBA" id="ARBA00022723"/>
    </source>
</evidence>
<dbReference type="GO" id="GO:0046872">
    <property type="term" value="F:metal ion binding"/>
    <property type="evidence" value="ECO:0007669"/>
    <property type="project" value="UniProtKB-KW"/>
</dbReference>
<evidence type="ECO:0000313" key="5">
    <source>
        <dbReference type="Proteomes" id="UP000281909"/>
    </source>
</evidence>
<evidence type="ECO:0000313" key="4">
    <source>
        <dbReference type="EMBL" id="VEF12924.1"/>
    </source>
</evidence>
<protein>
    <submittedName>
        <fullName evidence="4">Type IV pilus-associated protein</fullName>
    </submittedName>
</protein>
<dbReference type="InterPro" id="IPR036465">
    <property type="entry name" value="vWFA_dom_sf"/>
</dbReference>
<evidence type="ECO:0000259" key="3">
    <source>
        <dbReference type="Pfam" id="PF05567"/>
    </source>
</evidence>
<accession>A0A448E1G0</accession>
<dbReference type="Gene3D" id="3.40.50.410">
    <property type="entry name" value="von Willebrand factor, type A domain"/>
    <property type="match status" value="1"/>
</dbReference>
<feature type="domain" description="PilY1 beta-propeller" evidence="3">
    <location>
        <begin position="539"/>
        <end position="868"/>
    </location>
</feature>
<dbReference type="RefSeq" id="WP_126366501.1">
    <property type="nucleotide sequence ID" value="NZ_LR134318.1"/>
</dbReference>
<keyword evidence="1" id="KW-0479">Metal-binding</keyword>
<proteinExistence type="predicted"/>
<dbReference type="OrthoDB" id="7156875at2"/>
<dbReference type="Proteomes" id="UP000281909">
    <property type="component" value="Chromosome"/>
</dbReference>
<keyword evidence="2" id="KW-0106">Calcium</keyword>
<reference evidence="4 5" key="1">
    <citation type="submission" date="2018-12" db="EMBL/GenBank/DDBJ databases">
        <authorList>
            <consortium name="Pathogen Informatics"/>
        </authorList>
    </citation>
    <scope>NUCLEOTIDE SEQUENCE [LARGE SCALE GENOMIC DNA]</scope>
    <source>
        <strain evidence="4 5">NCTC9428</strain>
    </source>
</reference>
<dbReference type="Pfam" id="PF05567">
    <property type="entry name" value="T4P_PilY1"/>
    <property type="match status" value="1"/>
</dbReference>
<organism evidence="4 5">
    <name type="scientific">Pseudomonas fluorescens</name>
    <dbReference type="NCBI Taxonomy" id="294"/>
    <lineage>
        <taxon>Bacteria</taxon>
        <taxon>Pseudomonadati</taxon>
        <taxon>Pseudomonadota</taxon>
        <taxon>Gammaproteobacteria</taxon>
        <taxon>Pseudomonadales</taxon>
        <taxon>Pseudomonadaceae</taxon>
        <taxon>Pseudomonas</taxon>
    </lineage>
</organism>
<sequence>MRNIEPRASLLIGMLLSFYLAAPAWAFTPSESPLLSAAAVPPNVMLLIDNSGSMNSIIYDSDFDPAINRTPARQCNAFLGLCSALNAPQITGDTVFLSSLPTSGCSGGAYAFYNNSLAPLCLKLPDPVGSGNTRYSADYIAWIVSEAIGNGTRDFTTGAIPNDFRMNVARNVSTALVSSNRTLRMGLSAFNPATGSNPGNGGFIARSIADLSPVTGSVTQAQADTNYNALISSINGLSAVANTPLAETYYEVTRYMRGIAPFYNGTPVTYTSPIQYRCQKNYGVVITDGLPTYDRTFPINDPLGGSRLPNWDGVNNDGTNLNGDGEGDTLYLDDIAKFSFDIDMRSTGTDAAGKSWNAVDFPRQNMNTYTVGFTADNNMLSDAAAYGQGKYYQAANSTGLNAALSSALSDITSKAGSGGAGVASSTALTSSSSFYQTTYDPKDWRGTIKAFAFTSAGTVNTSTAQWTTDTTIVPSATPAVFQSWNTLGNAAIPLAFGSFSPAQQATLNQGLPTGISGNDLVEWSKGTNKAGLKVRSVLLGDIINSPLVLASPADKTASDLSGDSGYTAYLTTKAANMNTSLVVNANDGFVNVINAANGTRRYAYMPSSVLPSLRLIADTNYVNGVSHKFLVDGQVAVFDAQAGSAWKTVAIGGTGAGGKIFYGLQLFDAAAGNVIKALWEVSAPATASTANVFNDLGYAYARPEVARLANGRWATFIANGYGSNSGVAALYVLDALDGSLIKKIVIDSTETTNGLSSVKLRVNSSNVVQAAYGGDLKGRLWKFDLSAIAPDSWGVAFSGKPLFTTAGGATQPITAQPLLADNALGGKQIFVGTGKFNETADKTNKDLQAFYSVWDAEGGSGQITVSNLQPQAITGSFSGSSGQFLTTTQNDTTYPGEKGWYLPLVYNNVLTGERVINQASIVLGRIVFTTASVDTTDPCASFGTGKLIELDAFSGKMLNYAVIDTNADRLVDSNDTISSGVVFTGGIPTLNFISGDATKKVAGDTSGTITTVVEKGGGGSRRIMWRQIQ</sequence>
<evidence type="ECO:0000256" key="2">
    <source>
        <dbReference type="ARBA" id="ARBA00022837"/>
    </source>
</evidence>
<dbReference type="InterPro" id="IPR008707">
    <property type="entry name" value="B-propeller_PilY1"/>
</dbReference>
<dbReference type="EMBL" id="LR134318">
    <property type="protein sequence ID" value="VEF12924.1"/>
    <property type="molecule type" value="Genomic_DNA"/>
</dbReference>
<name>A0A448E1G0_PSEFL</name>